<feature type="transmembrane region" description="Helical" evidence="1">
    <location>
        <begin position="30"/>
        <end position="48"/>
    </location>
</feature>
<sequence>MAGTMSERARDLWQTWVTRGSAPRELPPDLLRAVYLSWVAALALKLLGSTWDVSWHFRWLRDDLAPPHLLNSVGTAMVVLLVAFHTWTGYGVDRPTLRLMQAGIAVFLLAVPVDLVNHAVNGLDITAWSPSHAMLYLGTAIMLTGVLRGWWLYGHGGSRVPGLVLLWAFALETVWFPAGQQEYGVLSVAAWDRGAPDAEPILLQFAADQIGRPVDRAAVLHFALPVPDWVYPIWLVAAAGIVLVLARVMIGRRWAATAVAGLYVAYRCVAWLAMVGGGFPPSAVPFVLVGVALAVDAAFLVRLPDLLRPVPGAVLVAAVGAGCALLQSLWAALPPTAPLAFVTGAGVLAVLWTGAALLTRSHALAGWSRAR</sequence>
<feature type="transmembrane region" description="Helical" evidence="1">
    <location>
        <begin position="99"/>
        <end position="120"/>
    </location>
</feature>
<feature type="transmembrane region" description="Helical" evidence="1">
    <location>
        <begin position="160"/>
        <end position="178"/>
    </location>
</feature>
<protein>
    <submittedName>
        <fullName evidence="2">Uncharacterized protein</fullName>
    </submittedName>
</protein>
<keyword evidence="3" id="KW-1185">Reference proteome</keyword>
<proteinExistence type="predicted"/>
<feature type="transmembrane region" description="Helical" evidence="1">
    <location>
        <begin position="339"/>
        <end position="359"/>
    </location>
</feature>
<evidence type="ECO:0000313" key="3">
    <source>
        <dbReference type="Proteomes" id="UP001165283"/>
    </source>
</evidence>
<feature type="transmembrane region" description="Helical" evidence="1">
    <location>
        <begin position="313"/>
        <end position="333"/>
    </location>
</feature>
<reference evidence="2" key="1">
    <citation type="submission" date="2021-04" db="EMBL/GenBank/DDBJ databases">
        <title>Pseudonocardia sp. nov., isolated from sandy soil of mangrove forest.</title>
        <authorList>
            <person name="Zan Z."/>
            <person name="Huang R."/>
            <person name="Liu W."/>
        </authorList>
    </citation>
    <scope>NUCLEOTIDE SEQUENCE</scope>
    <source>
        <strain evidence="2">S2-4</strain>
    </source>
</reference>
<organism evidence="2 3">
    <name type="scientific">Pseudonocardia humida</name>
    <dbReference type="NCBI Taxonomy" id="2800819"/>
    <lineage>
        <taxon>Bacteria</taxon>
        <taxon>Bacillati</taxon>
        <taxon>Actinomycetota</taxon>
        <taxon>Actinomycetes</taxon>
        <taxon>Pseudonocardiales</taxon>
        <taxon>Pseudonocardiaceae</taxon>
        <taxon>Pseudonocardia</taxon>
    </lineage>
</organism>
<keyword evidence="1" id="KW-0472">Membrane</keyword>
<keyword evidence="1" id="KW-0812">Transmembrane</keyword>
<feature type="transmembrane region" description="Helical" evidence="1">
    <location>
        <begin position="283"/>
        <end position="301"/>
    </location>
</feature>
<dbReference type="EMBL" id="JAGSOV010000012">
    <property type="protein sequence ID" value="MCO1654684.1"/>
    <property type="molecule type" value="Genomic_DNA"/>
</dbReference>
<gene>
    <name evidence="2" type="ORF">KDL28_06405</name>
</gene>
<evidence type="ECO:0000256" key="1">
    <source>
        <dbReference type="SAM" id="Phobius"/>
    </source>
</evidence>
<dbReference type="Proteomes" id="UP001165283">
    <property type="component" value="Unassembled WGS sequence"/>
</dbReference>
<accession>A0ABT0ZVC3</accession>
<feature type="transmembrane region" description="Helical" evidence="1">
    <location>
        <begin position="68"/>
        <end position="87"/>
    </location>
</feature>
<evidence type="ECO:0000313" key="2">
    <source>
        <dbReference type="EMBL" id="MCO1654684.1"/>
    </source>
</evidence>
<feature type="transmembrane region" description="Helical" evidence="1">
    <location>
        <begin position="132"/>
        <end position="153"/>
    </location>
</feature>
<name>A0ABT0ZVC3_9PSEU</name>
<feature type="transmembrane region" description="Helical" evidence="1">
    <location>
        <begin position="229"/>
        <end position="248"/>
    </location>
</feature>
<keyword evidence="1" id="KW-1133">Transmembrane helix</keyword>
<feature type="transmembrane region" description="Helical" evidence="1">
    <location>
        <begin position="255"/>
        <end position="277"/>
    </location>
</feature>
<comment type="caution">
    <text evidence="2">The sequence shown here is derived from an EMBL/GenBank/DDBJ whole genome shotgun (WGS) entry which is preliminary data.</text>
</comment>